<evidence type="ECO:0000313" key="4">
    <source>
        <dbReference type="EnsemblPlants" id="AES68784"/>
    </source>
</evidence>
<evidence type="ECO:0000313" key="3">
    <source>
        <dbReference type="EMBL" id="AES68784.1"/>
    </source>
</evidence>
<protein>
    <submittedName>
        <fullName evidence="3">Transmembrane protein, putative</fullName>
    </submittedName>
</protein>
<feature type="compositionally biased region" description="Basic residues" evidence="1">
    <location>
        <begin position="42"/>
        <end position="51"/>
    </location>
</feature>
<gene>
    <name evidence="3" type="ordered locus">MTR_3g014830</name>
</gene>
<proteinExistence type="predicted"/>
<evidence type="ECO:0000256" key="1">
    <source>
        <dbReference type="SAM" id="MobiDB-lite"/>
    </source>
</evidence>
<keyword evidence="2" id="KW-1133">Transmembrane helix</keyword>
<feature type="compositionally biased region" description="Basic and acidic residues" evidence="1">
    <location>
        <begin position="54"/>
        <end position="63"/>
    </location>
</feature>
<reference evidence="3 5" key="2">
    <citation type="journal article" date="2014" name="BMC Genomics">
        <title>An improved genome release (version Mt4.0) for the model legume Medicago truncatula.</title>
        <authorList>
            <person name="Tang H."/>
            <person name="Krishnakumar V."/>
            <person name="Bidwell S."/>
            <person name="Rosen B."/>
            <person name="Chan A."/>
            <person name="Zhou S."/>
            <person name="Gentzbittel L."/>
            <person name="Childs K.L."/>
            <person name="Yandell M."/>
            <person name="Gundlach H."/>
            <person name="Mayer K.F."/>
            <person name="Schwartz D.C."/>
            <person name="Town C.D."/>
        </authorList>
    </citation>
    <scope>GENOME REANNOTATION</scope>
    <source>
        <strain evidence="4 5">cv. Jemalong A17</strain>
    </source>
</reference>
<accession>G7IVV0</accession>
<keyword evidence="2 3" id="KW-0812">Transmembrane</keyword>
<feature type="region of interest" description="Disordered" evidence="1">
    <location>
        <begin position="1"/>
        <end position="63"/>
    </location>
</feature>
<dbReference type="HOGENOM" id="CLU_1565200_0_0_1"/>
<organism evidence="3 5">
    <name type="scientific">Medicago truncatula</name>
    <name type="common">Barrel medic</name>
    <name type="synonym">Medicago tribuloides</name>
    <dbReference type="NCBI Taxonomy" id="3880"/>
    <lineage>
        <taxon>Eukaryota</taxon>
        <taxon>Viridiplantae</taxon>
        <taxon>Streptophyta</taxon>
        <taxon>Embryophyta</taxon>
        <taxon>Tracheophyta</taxon>
        <taxon>Spermatophyta</taxon>
        <taxon>Magnoliopsida</taxon>
        <taxon>eudicotyledons</taxon>
        <taxon>Gunneridae</taxon>
        <taxon>Pentapetalae</taxon>
        <taxon>rosids</taxon>
        <taxon>fabids</taxon>
        <taxon>Fabales</taxon>
        <taxon>Fabaceae</taxon>
        <taxon>Papilionoideae</taxon>
        <taxon>50 kb inversion clade</taxon>
        <taxon>NPAAA clade</taxon>
        <taxon>Hologalegina</taxon>
        <taxon>IRL clade</taxon>
        <taxon>Trifolieae</taxon>
        <taxon>Medicago</taxon>
    </lineage>
</organism>
<dbReference type="EMBL" id="CM001219">
    <property type="protein sequence ID" value="AES68784.1"/>
    <property type="molecule type" value="Genomic_DNA"/>
</dbReference>
<name>G7IVV0_MEDTR</name>
<keyword evidence="5" id="KW-1185">Reference proteome</keyword>
<keyword evidence="2" id="KW-0472">Membrane</keyword>
<dbReference type="PaxDb" id="3880-AES68784"/>
<reference evidence="4" key="3">
    <citation type="submission" date="2015-04" db="UniProtKB">
        <authorList>
            <consortium name="EnsemblPlants"/>
        </authorList>
    </citation>
    <scope>IDENTIFICATION</scope>
    <source>
        <strain evidence="4">cv. Jemalong A17</strain>
    </source>
</reference>
<dbReference type="Proteomes" id="UP000002051">
    <property type="component" value="Chromosome 3"/>
</dbReference>
<dbReference type="AlphaFoldDB" id="G7IVV0"/>
<sequence>MEARNGHGQTMLQKNEKVLHGRRRRNQSESEVPKRVGEVERRRRIPKRGAIARRVPEKGRKKVEETRRSYAGSLFGRQNKAVTARVERILVKHFFFDQKKTTILSQSFSTGFFILFFSTILSLRMTLEIREVAAWIRIASPKIWKDAAPWIASRVVQLVGTHGTTSGHCSR</sequence>
<evidence type="ECO:0000256" key="2">
    <source>
        <dbReference type="SAM" id="Phobius"/>
    </source>
</evidence>
<feature type="compositionally biased region" description="Basic and acidic residues" evidence="1">
    <location>
        <begin position="26"/>
        <end position="41"/>
    </location>
</feature>
<reference evidence="3 5" key="1">
    <citation type="journal article" date="2011" name="Nature">
        <title>The Medicago genome provides insight into the evolution of rhizobial symbioses.</title>
        <authorList>
            <person name="Young N.D."/>
            <person name="Debelle F."/>
            <person name="Oldroyd G.E."/>
            <person name="Geurts R."/>
            <person name="Cannon S.B."/>
            <person name="Udvardi M.K."/>
            <person name="Benedito V.A."/>
            <person name="Mayer K.F."/>
            <person name="Gouzy J."/>
            <person name="Schoof H."/>
            <person name="Van de Peer Y."/>
            <person name="Proost S."/>
            <person name="Cook D.R."/>
            <person name="Meyers B.C."/>
            <person name="Spannagl M."/>
            <person name="Cheung F."/>
            <person name="De Mita S."/>
            <person name="Krishnakumar V."/>
            <person name="Gundlach H."/>
            <person name="Zhou S."/>
            <person name="Mudge J."/>
            <person name="Bharti A.K."/>
            <person name="Murray J.D."/>
            <person name="Naoumkina M.A."/>
            <person name="Rosen B."/>
            <person name="Silverstein K.A."/>
            <person name="Tang H."/>
            <person name="Rombauts S."/>
            <person name="Zhao P.X."/>
            <person name="Zhou P."/>
            <person name="Barbe V."/>
            <person name="Bardou P."/>
            <person name="Bechner M."/>
            <person name="Bellec A."/>
            <person name="Berger A."/>
            <person name="Berges H."/>
            <person name="Bidwell S."/>
            <person name="Bisseling T."/>
            <person name="Choisne N."/>
            <person name="Couloux A."/>
            <person name="Denny R."/>
            <person name="Deshpande S."/>
            <person name="Dai X."/>
            <person name="Doyle J.J."/>
            <person name="Dudez A.M."/>
            <person name="Farmer A.D."/>
            <person name="Fouteau S."/>
            <person name="Franken C."/>
            <person name="Gibelin C."/>
            <person name="Gish J."/>
            <person name="Goldstein S."/>
            <person name="Gonzalez A.J."/>
            <person name="Green P.J."/>
            <person name="Hallab A."/>
            <person name="Hartog M."/>
            <person name="Hua A."/>
            <person name="Humphray S.J."/>
            <person name="Jeong D.H."/>
            <person name="Jing Y."/>
            <person name="Jocker A."/>
            <person name="Kenton S.M."/>
            <person name="Kim D.J."/>
            <person name="Klee K."/>
            <person name="Lai H."/>
            <person name="Lang C."/>
            <person name="Lin S."/>
            <person name="Macmil S.L."/>
            <person name="Magdelenat G."/>
            <person name="Matthews L."/>
            <person name="McCorrison J."/>
            <person name="Monaghan E.L."/>
            <person name="Mun J.H."/>
            <person name="Najar F.Z."/>
            <person name="Nicholson C."/>
            <person name="Noirot C."/>
            <person name="O'Bleness M."/>
            <person name="Paule C.R."/>
            <person name="Poulain J."/>
            <person name="Prion F."/>
            <person name="Qin B."/>
            <person name="Qu C."/>
            <person name="Retzel E.F."/>
            <person name="Riddle C."/>
            <person name="Sallet E."/>
            <person name="Samain S."/>
            <person name="Samson N."/>
            <person name="Sanders I."/>
            <person name="Saurat O."/>
            <person name="Scarpelli C."/>
            <person name="Schiex T."/>
            <person name="Segurens B."/>
            <person name="Severin A.J."/>
            <person name="Sherrier D.J."/>
            <person name="Shi R."/>
            <person name="Sims S."/>
            <person name="Singer S.R."/>
            <person name="Sinharoy S."/>
            <person name="Sterck L."/>
            <person name="Viollet A."/>
            <person name="Wang B.B."/>
            <person name="Wang K."/>
            <person name="Wang M."/>
            <person name="Wang X."/>
            <person name="Warfsmann J."/>
            <person name="Weissenbach J."/>
            <person name="White D.D."/>
            <person name="White J.D."/>
            <person name="Wiley G.B."/>
            <person name="Wincker P."/>
            <person name="Xing Y."/>
            <person name="Yang L."/>
            <person name="Yao Z."/>
            <person name="Ying F."/>
            <person name="Zhai J."/>
            <person name="Zhou L."/>
            <person name="Zuber A."/>
            <person name="Denarie J."/>
            <person name="Dixon R.A."/>
            <person name="May G.D."/>
            <person name="Schwartz D.C."/>
            <person name="Rogers J."/>
            <person name="Quetier F."/>
            <person name="Town C.D."/>
            <person name="Roe B.A."/>
        </authorList>
    </citation>
    <scope>NUCLEOTIDE SEQUENCE [LARGE SCALE GENOMIC DNA]</scope>
    <source>
        <strain evidence="3">A17</strain>
        <strain evidence="4 5">cv. Jemalong A17</strain>
    </source>
</reference>
<dbReference type="EnsemblPlants" id="AES68784">
    <property type="protein sequence ID" value="AES68784"/>
    <property type="gene ID" value="MTR_3g014830"/>
</dbReference>
<feature type="transmembrane region" description="Helical" evidence="2">
    <location>
        <begin position="108"/>
        <end position="127"/>
    </location>
</feature>
<evidence type="ECO:0000313" key="5">
    <source>
        <dbReference type="Proteomes" id="UP000002051"/>
    </source>
</evidence>